<protein>
    <submittedName>
        <fullName evidence="1">Uncharacterized protein</fullName>
    </submittedName>
</protein>
<reference evidence="1 2" key="1">
    <citation type="journal article" date="2016" name="Front. Microbiol.">
        <title>Genomic Resource of Rice Seed Associated Bacteria.</title>
        <authorList>
            <person name="Midha S."/>
            <person name="Bansal K."/>
            <person name="Sharma S."/>
            <person name="Kumar N."/>
            <person name="Patil P.P."/>
            <person name="Chaudhry V."/>
            <person name="Patil P.B."/>
        </authorList>
    </citation>
    <scope>NUCLEOTIDE SEQUENCE [LARGE SCALE GENOMIC DNA]</scope>
    <source>
        <strain evidence="1 2">NS365</strain>
    </source>
</reference>
<dbReference type="AlphaFoldDB" id="A0A175RJF3"/>
<evidence type="ECO:0000313" key="2">
    <source>
        <dbReference type="Proteomes" id="UP000078529"/>
    </source>
</evidence>
<proteinExistence type="predicted"/>
<dbReference type="Proteomes" id="UP000078529">
    <property type="component" value="Unassembled WGS sequence"/>
</dbReference>
<comment type="caution">
    <text evidence="1">The sequence shown here is derived from an EMBL/GenBank/DDBJ whole genome shotgun (WGS) entry which is preliminary data.</text>
</comment>
<dbReference type="Pfam" id="PF05045">
    <property type="entry name" value="RgpF"/>
    <property type="match status" value="1"/>
</dbReference>
<accession>A0A175RJF3</accession>
<keyword evidence="2" id="KW-1185">Reference proteome</keyword>
<dbReference type="PATRIC" id="fig|401562.4.peg.3560"/>
<gene>
    <name evidence="1" type="ORF">NS365_18165</name>
</gene>
<dbReference type="EMBL" id="LDQA01000052">
    <property type="protein sequence ID" value="KTR03521.1"/>
    <property type="molecule type" value="Genomic_DNA"/>
</dbReference>
<sequence>MACLLVDRVEVPFRLYVTSSHFGDKITIPESPYLLNATVLPVENRGRDILPFLHALAAADDFEIGLKLHTKKSPQRADGAQWRADLLSSLLPSRSGVSDIVTSLVRHTGIGLVAPSGFCLPVRPWVLENGPAMNRIFHVIDHDFSDTDMDDTYFAAGSMFWFRKQALSGLTDPRLMDLFEQEEGQLDGTIAHAMERIFPVEARRRDYLSVAMPAIMQDEPDVSDTEIMLRTHEHALKPSLLFPSPYVSPDSARFEPSPISNHSLAFRILAPVYRMLPEHARAGLKALLGRK</sequence>
<dbReference type="InterPro" id="IPR007739">
    <property type="entry name" value="RgpF"/>
</dbReference>
<organism evidence="1 2">
    <name type="scientific">Aureimonas ureilytica</name>
    <dbReference type="NCBI Taxonomy" id="401562"/>
    <lineage>
        <taxon>Bacteria</taxon>
        <taxon>Pseudomonadati</taxon>
        <taxon>Pseudomonadota</taxon>
        <taxon>Alphaproteobacteria</taxon>
        <taxon>Hyphomicrobiales</taxon>
        <taxon>Aurantimonadaceae</taxon>
        <taxon>Aureimonas</taxon>
    </lineage>
</organism>
<evidence type="ECO:0000313" key="1">
    <source>
        <dbReference type="EMBL" id="KTR03521.1"/>
    </source>
</evidence>
<name>A0A175RJF3_9HYPH</name>